<feature type="region of interest" description="Disordered" evidence="1">
    <location>
        <begin position="1"/>
        <end position="51"/>
    </location>
</feature>
<accession>A0AA40BLI0</accession>
<organism evidence="2 3">
    <name type="scientific">Apiosordaria backusii</name>
    <dbReference type="NCBI Taxonomy" id="314023"/>
    <lineage>
        <taxon>Eukaryota</taxon>
        <taxon>Fungi</taxon>
        <taxon>Dikarya</taxon>
        <taxon>Ascomycota</taxon>
        <taxon>Pezizomycotina</taxon>
        <taxon>Sordariomycetes</taxon>
        <taxon>Sordariomycetidae</taxon>
        <taxon>Sordariales</taxon>
        <taxon>Lasiosphaeriaceae</taxon>
        <taxon>Apiosordaria</taxon>
    </lineage>
</organism>
<keyword evidence="3" id="KW-1185">Reference proteome</keyword>
<reference evidence="2" key="1">
    <citation type="submission" date="2023-06" db="EMBL/GenBank/DDBJ databases">
        <title>Genome-scale phylogeny and comparative genomics of the fungal order Sordariales.</title>
        <authorList>
            <consortium name="Lawrence Berkeley National Laboratory"/>
            <person name="Hensen N."/>
            <person name="Bonometti L."/>
            <person name="Westerberg I."/>
            <person name="Brannstrom I.O."/>
            <person name="Guillou S."/>
            <person name="Cros-Aarteil S."/>
            <person name="Calhoun S."/>
            <person name="Haridas S."/>
            <person name="Kuo A."/>
            <person name="Mondo S."/>
            <person name="Pangilinan J."/>
            <person name="Riley R."/>
            <person name="Labutti K."/>
            <person name="Andreopoulos B."/>
            <person name="Lipzen A."/>
            <person name="Chen C."/>
            <person name="Yanf M."/>
            <person name="Daum C."/>
            <person name="Ng V."/>
            <person name="Clum A."/>
            <person name="Steindorff A."/>
            <person name="Ohm R."/>
            <person name="Martin F."/>
            <person name="Silar P."/>
            <person name="Natvig D."/>
            <person name="Lalanne C."/>
            <person name="Gautier V."/>
            <person name="Ament-Velasquez S.L."/>
            <person name="Kruys A."/>
            <person name="Hutchinson M.I."/>
            <person name="Powell A.J."/>
            <person name="Barry K."/>
            <person name="Miller A.N."/>
            <person name="Grigoriev I.V."/>
            <person name="Debuchy R."/>
            <person name="Gladieux P."/>
            <person name="Thoren M.H."/>
            <person name="Johannesson H."/>
        </authorList>
    </citation>
    <scope>NUCLEOTIDE SEQUENCE</scope>
    <source>
        <strain evidence="2">CBS 540.89</strain>
    </source>
</reference>
<gene>
    <name evidence="2" type="ORF">B0T21DRAFT_289140</name>
</gene>
<sequence>MQRDQHQTRSERSRSQENMEEHNHSKQLIQHPARHHEDQIAAQPQNSRGAPAVRLDMDLDVELELKAKIKGDVTLAIFAKITRNPHHAHHDFEDLGESSAPSTKMTALIVSHIINAKPASLELRSNPPNTMSSQRTRRTRKSSSKRADDGLKPVEILSQVGRVALPFILTKLAQQQEEKQRQQEKERERARKPSSSRSRSRNRSVTRAPSTAGPSTTSRDKDRNRDRGRDSEGPDDTSSRNDSDLHGVISQVAVGLVAFGARKLIQRRKEAKRAAASAVQTTQANGRGAGGNMNPADAELSRALEATAVELQGASESIRRLANSRPTSHHRKCEVRDELVKDAERLEGSLASIQTGIHNMRNLHPRLHTPVERNRDNTRRGKRSVERIWGEREGQRDRLRERYREPFNTRASQMEEDGLTFGRSRRRP</sequence>
<feature type="compositionally biased region" description="Polar residues" evidence="1">
    <location>
        <begin position="208"/>
        <end position="217"/>
    </location>
</feature>
<comment type="caution">
    <text evidence="2">The sequence shown here is derived from an EMBL/GenBank/DDBJ whole genome shotgun (WGS) entry which is preliminary data.</text>
</comment>
<feature type="compositionally biased region" description="Basic and acidic residues" evidence="1">
    <location>
        <begin position="1"/>
        <end position="24"/>
    </location>
</feature>
<feature type="region of interest" description="Disordered" evidence="1">
    <location>
        <begin position="369"/>
        <end position="428"/>
    </location>
</feature>
<feature type="region of interest" description="Disordered" evidence="1">
    <location>
        <begin position="176"/>
        <end position="244"/>
    </location>
</feature>
<protein>
    <submittedName>
        <fullName evidence="2">Uncharacterized protein</fullName>
    </submittedName>
</protein>
<name>A0AA40BLI0_9PEZI</name>
<feature type="compositionally biased region" description="Basic and acidic residues" evidence="1">
    <location>
        <begin position="369"/>
        <end position="407"/>
    </location>
</feature>
<feature type="compositionally biased region" description="Basic and acidic residues" evidence="1">
    <location>
        <begin position="176"/>
        <end position="191"/>
    </location>
</feature>
<evidence type="ECO:0000313" key="2">
    <source>
        <dbReference type="EMBL" id="KAK0736378.1"/>
    </source>
</evidence>
<dbReference type="Proteomes" id="UP001172159">
    <property type="component" value="Unassembled WGS sequence"/>
</dbReference>
<feature type="compositionally biased region" description="Basic residues" evidence="1">
    <location>
        <begin position="135"/>
        <end position="144"/>
    </location>
</feature>
<feature type="compositionally biased region" description="Basic and acidic residues" evidence="1">
    <location>
        <begin position="218"/>
        <end position="244"/>
    </location>
</feature>
<feature type="region of interest" description="Disordered" evidence="1">
    <location>
        <begin position="119"/>
        <end position="150"/>
    </location>
</feature>
<evidence type="ECO:0000256" key="1">
    <source>
        <dbReference type="SAM" id="MobiDB-lite"/>
    </source>
</evidence>
<feature type="compositionally biased region" description="Basic residues" evidence="1">
    <location>
        <begin position="192"/>
        <end position="204"/>
    </location>
</feature>
<dbReference type="EMBL" id="JAUKTV010000006">
    <property type="protein sequence ID" value="KAK0736378.1"/>
    <property type="molecule type" value="Genomic_DNA"/>
</dbReference>
<dbReference type="AlphaFoldDB" id="A0AA40BLI0"/>
<evidence type="ECO:0000313" key="3">
    <source>
        <dbReference type="Proteomes" id="UP001172159"/>
    </source>
</evidence>
<proteinExistence type="predicted"/>